<sequence>MSPSVGVVVPTRGDRPRLLRAAVASVLAQTRPEAADVIVVVDGPAQVRAVARQLSDGAPQATPCTAQAAEDAVQVAVDRPGPGVPGAGDRGAVRVVVNRPDLALSGSDSGAVGVVANRLSPGLPGARNTGIAALDTDLVAFCDDDDVWLPGKLTAQLAALDADPDAEFAGCAIEVEYGSRRVVRLAGTDQVTRRHLTRSRMVMVHSSTFLFRRGSIWPDESAPGGQNEDWDLALRAVGRHPIAYVDRPLVRVRWGGSAYATRWADRIAGLEWMLARHPYLAADPRGAARIYGQLAFHHAALGRRAAAWRWARRAFAARRGEPRVPIALAVASGLVPAQTMLGLLHTRGHGI</sequence>
<reference evidence="3" key="1">
    <citation type="journal article" date="2019" name="Int. J. Syst. Evol. Microbiol.">
        <title>The Global Catalogue of Microorganisms (GCM) 10K type strain sequencing project: providing services to taxonomists for standard genome sequencing and annotation.</title>
        <authorList>
            <consortium name="The Broad Institute Genomics Platform"/>
            <consortium name="The Broad Institute Genome Sequencing Center for Infectious Disease"/>
            <person name="Wu L."/>
            <person name="Ma J."/>
        </authorList>
    </citation>
    <scope>NUCLEOTIDE SEQUENCE [LARGE SCALE GENOMIC DNA]</scope>
    <source>
        <strain evidence="3">CECT 7649</strain>
    </source>
</reference>
<feature type="domain" description="Glycosyltransferase 2-like" evidence="1">
    <location>
        <begin position="122"/>
        <end position="216"/>
    </location>
</feature>
<dbReference type="Gene3D" id="3.90.550.10">
    <property type="entry name" value="Spore Coat Polysaccharide Biosynthesis Protein SpsA, Chain A"/>
    <property type="match status" value="1"/>
</dbReference>
<comment type="caution">
    <text evidence="2">The sequence shown here is derived from an EMBL/GenBank/DDBJ whole genome shotgun (WGS) entry which is preliminary data.</text>
</comment>
<dbReference type="EMBL" id="JBHTCG010000015">
    <property type="protein sequence ID" value="MFC7385016.1"/>
    <property type="molecule type" value="Genomic_DNA"/>
</dbReference>
<dbReference type="RefSeq" id="WP_380828883.1">
    <property type="nucleotide sequence ID" value="NZ_JBHTCG010000015.1"/>
</dbReference>
<dbReference type="InterPro" id="IPR050834">
    <property type="entry name" value="Glycosyltransf_2"/>
</dbReference>
<dbReference type="SUPFAM" id="SSF53448">
    <property type="entry name" value="Nucleotide-diphospho-sugar transferases"/>
    <property type="match status" value="1"/>
</dbReference>
<dbReference type="CDD" id="cd00761">
    <property type="entry name" value="Glyco_tranf_GTA_type"/>
    <property type="match status" value="1"/>
</dbReference>
<accession>A0ABW2P5V0</accession>
<evidence type="ECO:0000313" key="3">
    <source>
        <dbReference type="Proteomes" id="UP001596496"/>
    </source>
</evidence>
<name>A0ABW2P5V0_9ACTN</name>
<dbReference type="Proteomes" id="UP001596496">
    <property type="component" value="Unassembled WGS sequence"/>
</dbReference>
<dbReference type="InterPro" id="IPR029044">
    <property type="entry name" value="Nucleotide-diphossugar_trans"/>
</dbReference>
<protein>
    <submittedName>
        <fullName evidence="2">Glycosyltransferase family 2 protein</fullName>
    </submittedName>
</protein>
<gene>
    <name evidence="2" type="ORF">ACFQSB_22585</name>
</gene>
<dbReference type="Pfam" id="PF00535">
    <property type="entry name" value="Glycos_transf_2"/>
    <property type="match status" value="1"/>
</dbReference>
<evidence type="ECO:0000259" key="1">
    <source>
        <dbReference type="Pfam" id="PF00535"/>
    </source>
</evidence>
<keyword evidence="3" id="KW-1185">Reference proteome</keyword>
<dbReference type="InterPro" id="IPR001173">
    <property type="entry name" value="Glyco_trans_2-like"/>
</dbReference>
<evidence type="ECO:0000313" key="2">
    <source>
        <dbReference type="EMBL" id="MFC7385016.1"/>
    </source>
</evidence>
<proteinExistence type="predicted"/>
<dbReference type="PANTHER" id="PTHR43685">
    <property type="entry name" value="GLYCOSYLTRANSFERASE"/>
    <property type="match status" value="1"/>
</dbReference>
<organism evidence="2 3">
    <name type="scientific">Sphaerisporangium rhizosphaerae</name>
    <dbReference type="NCBI Taxonomy" id="2269375"/>
    <lineage>
        <taxon>Bacteria</taxon>
        <taxon>Bacillati</taxon>
        <taxon>Actinomycetota</taxon>
        <taxon>Actinomycetes</taxon>
        <taxon>Streptosporangiales</taxon>
        <taxon>Streptosporangiaceae</taxon>
        <taxon>Sphaerisporangium</taxon>
    </lineage>
</organism>
<dbReference type="PANTHER" id="PTHR43685:SF2">
    <property type="entry name" value="GLYCOSYLTRANSFERASE 2-LIKE DOMAIN-CONTAINING PROTEIN"/>
    <property type="match status" value="1"/>
</dbReference>